<comment type="caution">
    <text evidence="1">The sequence shown here is derived from an EMBL/GenBank/DDBJ whole genome shotgun (WGS) entry which is preliminary data.</text>
</comment>
<proteinExistence type="predicted"/>
<organism evidence="1 2">
    <name type="scientific">Dovyalis caffra</name>
    <dbReference type="NCBI Taxonomy" id="77055"/>
    <lineage>
        <taxon>Eukaryota</taxon>
        <taxon>Viridiplantae</taxon>
        <taxon>Streptophyta</taxon>
        <taxon>Embryophyta</taxon>
        <taxon>Tracheophyta</taxon>
        <taxon>Spermatophyta</taxon>
        <taxon>Magnoliopsida</taxon>
        <taxon>eudicotyledons</taxon>
        <taxon>Gunneridae</taxon>
        <taxon>Pentapetalae</taxon>
        <taxon>rosids</taxon>
        <taxon>fabids</taxon>
        <taxon>Malpighiales</taxon>
        <taxon>Salicaceae</taxon>
        <taxon>Flacourtieae</taxon>
        <taxon>Dovyalis</taxon>
    </lineage>
</organism>
<sequence length="169" mass="18932">MAHAVVRTTKATACGVVVVAIVVNNEDLLVAIKVYWSRSVGILGRERWGGIVSRWRSTKDVSVASFSGRRRFMKASEGCVNGYDLRRTTTMKPFIDGGFMVRMIALWEHPTVVSLNELFQAHSTNTVTRVLKDGMTLEEAEEQSVKLVRSGETQNKRDQLLALARTEKF</sequence>
<evidence type="ECO:0000313" key="1">
    <source>
        <dbReference type="EMBL" id="CAK7331544.1"/>
    </source>
</evidence>
<accession>A0AAV1RB84</accession>
<reference evidence="1 2" key="1">
    <citation type="submission" date="2024-01" db="EMBL/GenBank/DDBJ databases">
        <authorList>
            <person name="Waweru B."/>
        </authorList>
    </citation>
    <scope>NUCLEOTIDE SEQUENCE [LARGE SCALE GENOMIC DNA]</scope>
</reference>
<dbReference type="EMBL" id="CAWUPB010000913">
    <property type="protein sequence ID" value="CAK7331544.1"/>
    <property type="molecule type" value="Genomic_DNA"/>
</dbReference>
<protein>
    <submittedName>
        <fullName evidence="1">Uncharacterized protein</fullName>
    </submittedName>
</protein>
<dbReference type="Proteomes" id="UP001314170">
    <property type="component" value="Unassembled WGS sequence"/>
</dbReference>
<name>A0AAV1RB84_9ROSI</name>
<keyword evidence="2" id="KW-1185">Reference proteome</keyword>
<evidence type="ECO:0000313" key="2">
    <source>
        <dbReference type="Proteomes" id="UP001314170"/>
    </source>
</evidence>
<dbReference type="AlphaFoldDB" id="A0AAV1RB84"/>
<gene>
    <name evidence="1" type="ORF">DCAF_LOCUS8525</name>
</gene>